<feature type="compositionally biased region" description="Basic and acidic residues" evidence="1">
    <location>
        <begin position="331"/>
        <end position="376"/>
    </location>
</feature>
<geneLocation type="plasmid" evidence="2">
    <name>pRGRH0232</name>
</geneLocation>
<reference evidence="2" key="2">
    <citation type="submission" date="2015-07" db="EMBL/GenBank/DDBJ databases">
        <title>Plasmids, circular viruses and viroids from rat gut.</title>
        <authorList>
            <person name="Jorgensen T.J."/>
            <person name="Hansen M.A."/>
            <person name="Xu Z."/>
            <person name="Tabak M.A."/>
            <person name="Sorensen S.J."/>
            <person name="Hansen L.H."/>
        </authorList>
    </citation>
    <scope>NUCLEOTIDE SEQUENCE</scope>
    <source>
        <plasmid evidence="2">pRGRH0232</plasmid>
    </source>
</reference>
<name>A0A0H5PYV5_9ZZZZ</name>
<dbReference type="AlphaFoldDB" id="A0A0H5PYV5"/>
<feature type="compositionally biased region" description="Basic and acidic residues" evidence="1">
    <location>
        <begin position="281"/>
        <end position="292"/>
    </location>
</feature>
<dbReference type="EMBL" id="LN852905">
    <property type="protein sequence ID" value="CRY94324.1"/>
    <property type="molecule type" value="Genomic_DNA"/>
</dbReference>
<reference evidence="2" key="1">
    <citation type="submission" date="2015-06" db="EMBL/GenBank/DDBJ databases">
        <authorList>
            <person name="Joergensen T."/>
        </authorList>
    </citation>
    <scope>NUCLEOTIDE SEQUENCE</scope>
    <source>
        <plasmid evidence="2">pRGRH0232</plasmid>
    </source>
</reference>
<protein>
    <submittedName>
        <fullName evidence="2">Uncharacterized protein</fullName>
    </submittedName>
</protein>
<proteinExistence type="predicted"/>
<feature type="region of interest" description="Disordered" evidence="1">
    <location>
        <begin position="331"/>
        <end position="386"/>
    </location>
</feature>
<organism evidence="2">
    <name type="scientific">uncultured prokaryote</name>
    <dbReference type="NCBI Taxonomy" id="198431"/>
    <lineage>
        <taxon>unclassified sequences</taxon>
        <taxon>environmental samples</taxon>
    </lineage>
</organism>
<accession>A0A0H5PYV5</accession>
<evidence type="ECO:0000313" key="2">
    <source>
        <dbReference type="EMBL" id="CRY94324.1"/>
    </source>
</evidence>
<keyword evidence="2" id="KW-0614">Plasmid</keyword>
<feature type="region of interest" description="Disordered" evidence="1">
    <location>
        <begin position="281"/>
        <end position="306"/>
    </location>
</feature>
<evidence type="ECO:0000256" key="1">
    <source>
        <dbReference type="SAM" id="MobiDB-lite"/>
    </source>
</evidence>
<feature type="region of interest" description="Disordered" evidence="1">
    <location>
        <begin position="486"/>
        <end position="505"/>
    </location>
</feature>
<sequence>MLIKFTGGGRGGGRQVAEYLTREEGRGHAPPEVVRGDMDRTRDLVDSIDRQWTYTHGVLSFAAEDAPTEDQQREAMDMFERLAFAGLDPEQYDITWVRHSHTESGRTELHFVTPRMELCSGRALNIAPPGWESTYAPLRDALNLSHGWARPDDPERAQELTQAPERAQEGFLLREGREGIHAYLTALVASQSVTDRASMMQAIREAGLEVTREGKDYITVQDPESDERFRMKGRIYERGWTYDRELDRAIAPARGLADSRSGNDLESRTLEAFERYQAAVDRRASQNSERYHRNQPAHQHGPDRVEMGQSVLVDRADRDLADRGRLVDLALNERERGQSRTNEPERLPDLHAGRAEISDRADRQRSGDVSEGRDGGGLRPATARGVIEDERQADHVRAGLAGSIRAIGDRLRAGFEGLGDRLKAFGASFLGHREAIQGNSREGATVGASLGRADEAHRGLAGAVRELGAAGERIAARVAEVMQEREVRERAERYRTRDRGDDYGL</sequence>